<organism evidence="19 20">
    <name type="scientific">Sus scrofa</name>
    <name type="common">Pig</name>
    <dbReference type="NCBI Taxonomy" id="9823"/>
    <lineage>
        <taxon>Eukaryota</taxon>
        <taxon>Metazoa</taxon>
        <taxon>Chordata</taxon>
        <taxon>Craniata</taxon>
        <taxon>Vertebrata</taxon>
        <taxon>Euteleostomi</taxon>
        <taxon>Mammalia</taxon>
        <taxon>Eutheria</taxon>
        <taxon>Laurasiatheria</taxon>
        <taxon>Artiodactyla</taxon>
        <taxon>Suina</taxon>
        <taxon>Suidae</taxon>
        <taxon>Sus</taxon>
    </lineage>
</organism>
<dbReference type="InterPro" id="IPR027397">
    <property type="entry name" value="Catenin-bd_sf"/>
</dbReference>
<keyword evidence="12" id="KW-1133">Transmembrane helix</keyword>
<dbReference type="PROSITE" id="PS50268">
    <property type="entry name" value="CADHERIN_2"/>
    <property type="match status" value="4"/>
</dbReference>
<evidence type="ECO:0000313" key="20">
    <source>
        <dbReference type="Proteomes" id="UP000694722"/>
    </source>
</evidence>
<feature type="domain" description="Cadherin" evidence="18">
    <location>
        <begin position="271"/>
        <end position="393"/>
    </location>
</feature>
<feature type="compositionally biased region" description="Polar residues" evidence="16">
    <location>
        <begin position="1019"/>
        <end position="1041"/>
    </location>
</feature>
<keyword evidence="3" id="KW-1003">Cell membrane</keyword>
<evidence type="ECO:0000256" key="17">
    <source>
        <dbReference type="SAM" id="SignalP"/>
    </source>
</evidence>
<evidence type="ECO:0000313" key="19">
    <source>
        <dbReference type="Ensembl" id="ENSSSCP00040031705.1"/>
    </source>
</evidence>
<dbReference type="InterPro" id="IPR020894">
    <property type="entry name" value="Cadherin_CS"/>
</dbReference>
<feature type="chain" id="PRO_5034496790" description="Cadherin domain-containing protein" evidence="17">
    <location>
        <begin position="22"/>
        <end position="1041"/>
    </location>
</feature>
<dbReference type="PANTHER" id="PTHR24025:SF1">
    <property type="entry name" value="DESMOGLEIN-2"/>
    <property type="match status" value="1"/>
</dbReference>
<protein>
    <recommendedName>
        <fullName evidence="18">Cadherin domain-containing protein</fullName>
    </recommendedName>
</protein>
<evidence type="ECO:0000256" key="16">
    <source>
        <dbReference type="SAM" id="MobiDB-lite"/>
    </source>
</evidence>
<reference evidence="19" key="1">
    <citation type="submission" date="2025-08" db="UniProtKB">
        <authorList>
            <consortium name="Ensembl"/>
        </authorList>
    </citation>
    <scope>IDENTIFICATION</scope>
</reference>
<dbReference type="PRINTS" id="PR01819">
    <property type="entry name" value="DESMOGLEIN"/>
</dbReference>
<dbReference type="PANTHER" id="PTHR24025">
    <property type="entry name" value="DESMOGLEIN FAMILY MEMBER"/>
    <property type="match status" value="1"/>
</dbReference>
<evidence type="ECO:0000256" key="7">
    <source>
        <dbReference type="ARBA" id="ARBA00022729"/>
    </source>
</evidence>
<evidence type="ECO:0000256" key="6">
    <source>
        <dbReference type="ARBA" id="ARBA00022723"/>
    </source>
</evidence>
<evidence type="ECO:0000256" key="2">
    <source>
        <dbReference type="ARBA" id="ARBA00004568"/>
    </source>
</evidence>
<evidence type="ECO:0000256" key="15">
    <source>
        <dbReference type="PROSITE-ProRule" id="PRU00043"/>
    </source>
</evidence>
<evidence type="ECO:0000256" key="8">
    <source>
        <dbReference type="ARBA" id="ARBA00022737"/>
    </source>
</evidence>
<feature type="region of interest" description="Disordered" evidence="16">
    <location>
        <begin position="1005"/>
        <end position="1041"/>
    </location>
</feature>
<comment type="subcellular location">
    <subcellularLocation>
        <location evidence="2">Cell junction</location>
        <location evidence="2">Desmosome</location>
    </subcellularLocation>
    <subcellularLocation>
        <location evidence="1">Cell membrane</location>
        <topology evidence="1">Single-pass type I membrane protein</topology>
    </subcellularLocation>
</comment>
<dbReference type="InterPro" id="IPR009122">
    <property type="entry name" value="Desmosomal_cadherin"/>
</dbReference>
<dbReference type="GO" id="GO:0030057">
    <property type="term" value="C:desmosome"/>
    <property type="evidence" value="ECO:0007669"/>
    <property type="project" value="UniProtKB-SubCell"/>
</dbReference>
<dbReference type="SUPFAM" id="SSF49313">
    <property type="entry name" value="Cadherin-like"/>
    <property type="match status" value="4"/>
</dbReference>
<feature type="domain" description="Cadherin" evidence="18">
    <location>
        <begin position="68"/>
        <end position="157"/>
    </location>
</feature>
<evidence type="ECO:0000256" key="10">
    <source>
        <dbReference type="ARBA" id="ARBA00022889"/>
    </source>
</evidence>
<dbReference type="Ensembl" id="ENSSSCT00040073971.1">
    <property type="protein sequence ID" value="ENSSSCP00040031705.1"/>
    <property type="gene ID" value="ENSSSCG00040053793.1"/>
</dbReference>
<proteinExistence type="predicted"/>
<keyword evidence="9 15" id="KW-0106">Calcium</keyword>
<dbReference type="InterPro" id="IPR050971">
    <property type="entry name" value="Cadherin-domain_protein"/>
</dbReference>
<evidence type="ECO:0000256" key="3">
    <source>
        <dbReference type="ARBA" id="ARBA00022475"/>
    </source>
</evidence>
<dbReference type="GO" id="GO:0007156">
    <property type="term" value="P:homophilic cell adhesion via plasma membrane adhesion molecules"/>
    <property type="evidence" value="ECO:0007669"/>
    <property type="project" value="InterPro"/>
</dbReference>
<accession>A0A8D1F2C1</accession>
<evidence type="ECO:0000256" key="4">
    <source>
        <dbReference type="ARBA" id="ARBA00022685"/>
    </source>
</evidence>
<keyword evidence="6" id="KW-0479">Metal-binding</keyword>
<keyword evidence="14" id="KW-0325">Glycoprotein</keyword>
<dbReference type="FunFam" id="2.60.40.60:FF:000083">
    <property type="entry name" value="Desmoglein 1"/>
    <property type="match status" value="1"/>
</dbReference>
<dbReference type="PROSITE" id="PS00232">
    <property type="entry name" value="CADHERIN_1"/>
    <property type="match status" value="3"/>
</dbReference>
<evidence type="ECO:0000256" key="14">
    <source>
        <dbReference type="ARBA" id="ARBA00023180"/>
    </source>
</evidence>
<dbReference type="InterPro" id="IPR002126">
    <property type="entry name" value="Cadherin-like_dom"/>
</dbReference>
<evidence type="ECO:0000256" key="11">
    <source>
        <dbReference type="ARBA" id="ARBA00022949"/>
    </source>
</evidence>
<keyword evidence="5" id="KW-0812">Transmembrane</keyword>
<name>A0A8D1F2C1_PIG</name>
<dbReference type="CDD" id="cd11304">
    <property type="entry name" value="Cadherin_repeat"/>
    <property type="match status" value="3"/>
</dbReference>
<keyword evidence="13" id="KW-0472">Membrane</keyword>
<dbReference type="PRINTS" id="PR01818">
    <property type="entry name" value="DESMOCADHERN"/>
</dbReference>
<feature type="signal peptide" evidence="17">
    <location>
        <begin position="1"/>
        <end position="21"/>
    </location>
</feature>
<evidence type="ECO:0000256" key="12">
    <source>
        <dbReference type="ARBA" id="ARBA00022989"/>
    </source>
</evidence>
<feature type="domain" description="Cadherin" evidence="18">
    <location>
        <begin position="158"/>
        <end position="270"/>
    </location>
</feature>
<evidence type="ECO:0000259" key="18">
    <source>
        <dbReference type="PROSITE" id="PS50268"/>
    </source>
</evidence>
<dbReference type="SMART" id="SM00112">
    <property type="entry name" value="CA"/>
    <property type="match status" value="4"/>
</dbReference>
<dbReference type="FunFam" id="2.60.40.60:FF:000074">
    <property type="entry name" value="Desmoglein 4"/>
    <property type="match status" value="1"/>
</dbReference>
<evidence type="ECO:0000256" key="1">
    <source>
        <dbReference type="ARBA" id="ARBA00004251"/>
    </source>
</evidence>
<dbReference type="PRINTS" id="PR00205">
    <property type="entry name" value="CADHERIN"/>
</dbReference>
<dbReference type="AlphaFoldDB" id="A0A8D1F2C1"/>
<keyword evidence="8" id="KW-0677">Repeat</keyword>
<keyword evidence="11" id="KW-0965">Cell junction</keyword>
<keyword evidence="7 17" id="KW-0732">Signal</keyword>
<keyword evidence="4" id="KW-0165">Cleavage on pair of basic residues</keyword>
<dbReference type="FunFam" id="4.10.900.10:FF:000003">
    <property type="entry name" value="Desmoglein 1"/>
    <property type="match status" value="1"/>
</dbReference>
<keyword evidence="10" id="KW-0130">Cell adhesion</keyword>
<evidence type="ECO:0000256" key="13">
    <source>
        <dbReference type="ARBA" id="ARBA00023136"/>
    </source>
</evidence>
<dbReference type="FunFam" id="2.60.40.60:FF:000011">
    <property type="entry name" value="Cadherin 1"/>
    <property type="match status" value="1"/>
</dbReference>
<dbReference type="FunFam" id="2.60.40.60:FF:000068">
    <property type="entry name" value="Desmoglein 1"/>
    <property type="match status" value="1"/>
</dbReference>
<dbReference type="Gene3D" id="4.10.900.10">
    <property type="entry name" value="TCF3-CBD (Catenin binding domain)"/>
    <property type="match status" value="1"/>
</dbReference>
<dbReference type="Gene3D" id="2.60.40.60">
    <property type="entry name" value="Cadherins"/>
    <property type="match status" value="5"/>
</dbReference>
<dbReference type="InterPro" id="IPR015919">
    <property type="entry name" value="Cadherin-like_sf"/>
</dbReference>
<evidence type="ECO:0000256" key="5">
    <source>
        <dbReference type="ARBA" id="ARBA00022692"/>
    </source>
</evidence>
<dbReference type="GO" id="GO:0005509">
    <property type="term" value="F:calcium ion binding"/>
    <property type="evidence" value="ECO:0007669"/>
    <property type="project" value="UniProtKB-UniRule"/>
</dbReference>
<dbReference type="Proteomes" id="UP000694722">
    <property type="component" value="Unplaced"/>
</dbReference>
<dbReference type="GO" id="GO:0005886">
    <property type="term" value="C:plasma membrane"/>
    <property type="evidence" value="ECO:0007669"/>
    <property type="project" value="UniProtKB-SubCell"/>
</dbReference>
<sequence length="1041" mass="114197">MARGAEGALLLLLICFNFGNGLHLEALHSRNENKLLPKHTHLVRQKRAWITAPVSLREGEDLSRKNPIAKIHSDLAEEKGIKITYKYTGKGITEPPFGLFVFNKDTGELNITSILDREETPFFLLIGYAVDEKGNNLEKPIELRIKVLDINDNEPVFTQDVFVGSIEELSAANTLVMKITATDADEPNTLNSKISYRIVSQEPAYPPVFYLNKDTGEIYTTSITLDREEYSSYTLTVEARDGNGQITDKPVKQAQVQIRILDVNDNIPVIENKVYEGTVEENQANVEVLRIKVFDADEVGSDNWLANFTFASGNERGYFHIETDTQTNEGIVTLVKEVDYEEMKSLNFSVIVTNKAAFHKSVKNKYKPTSIPIRVKVKNVKEGIYFKSSTVRFHASESMEKSSQSQILGKFQAFDEDTGQVARVKYAKLEDIDNWIYVDSATSEIKLVKIPDYESRYVQNGTYTVKIVAVTEEYPRKTITGTIVIMVEDVNDNCPTLVEPVQMICDDAKYVNVTAVDLDGPQNSAPFSFSIIDKPAGMAERWKIVHQEIVPLLLLTCHCGEGAKGFTPIPGTIEMLHPWNNEGAPPEDKVVVPLLGADHRDGVAAGGGVAGMMSKEATVKGSSSASFTKGQHELSEMDSRWEEHRSLLSGGATQVTGTTGAVVSTETMRTTRATGASREMTGAQAAAVAVNEEFLRTYFTEKVASYTEEDDIHIAKDCLLVYSQEETESLQGSIGCCSFIEGELDDRFLDDLGLKFKTLAEVCLGQKIEMDAEMEQRPKAVRETSGQAPSGSLYEQTRVNSENAYSSGSSFQVPKPLPEVNTEKLTQEIITEKSVSSRQGQTIAAPLSDPLASGNMIVTETSYATGSTLPPSTVILGPNQSQGLIVTERVYAPASSLLDQQYASEGHVVVTERVIQPDGGTSGPLEGPGHLPDAHYVMVRERERFLTPSSSLQPPMAVPSVAIGQNMTVTERVLSPASTLQSSYQIPTETSVTTKKTVVSGTRVPGPLPNLGFEEPGHSNHTITASSTKVTKHSTIQHAYS</sequence>
<evidence type="ECO:0000256" key="9">
    <source>
        <dbReference type="ARBA" id="ARBA00022837"/>
    </source>
</evidence>
<dbReference type="Pfam" id="PF00028">
    <property type="entry name" value="Cadherin"/>
    <property type="match status" value="3"/>
</dbReference>
<feature type="domain" description="Cadherin" evidence="18">
    <location>
        <begin position="400"/>
        <end position="497"/>
    </location>
</feature>